<dbReference type="InterPro" id="IPR006738">
    <property type="entry name" value="Motilin_ghrelin"/>
</dbReference>
<evidence type="ECO:0000256" key="13">
    <source>
        <dbReference type="SAM" id="SignalP"/>
    </source>
</evidence>
<feature type="domain" description="Motilin/ghrelin-associated peptide" evidence="14">
    <location>
        <begin position="59"/>
        <end position="110"/>
    </location>
</feature>
<gene>
    <name evidence="16" type="primary">GHRL</name>
</gene>
<dbReference type="GO" id="GO:0032095">
    <property type="term" value="P:regulation of response to food"/>
    <property type="evidence" value="ECO:0000318"/>
    <property type="project" value="GO_Central"/>
</dbReference>
<dbReference type="GO" id="GO:0051965">
    <property type="term" value="P:positive regulation of synapse assembly"/>
    <property type="evidence" value="ECO:0007669"/>
    <property type="project" value="Ensembl"/>
</dbReference>
<dbReference type="Proteomes" id="UP000001646">
    <property type="component" value="Unplaced"/>
</dbReference>
<evidence type="ECO:0000256" key="5">
    <source>
        <dbReference type="ARBA" id="ARBA00022702"/>
    </source>
</evidence>
<dbReference type="GO" id="GO:0001696">
    <property type="term" value="P:gastric acid secretion"/>
    <property type="evidence" value="ECO:0000318"/>
    <property type="project" value="GO_Central"/>
</dbReference>
<evidence type="ECO:0000313" key="17">
    <source>
        <dbReference type="Proteomes" id="UP000001646"/>
    </source>
</evidence>
<evidence type="ECO:0000259" key="14">
    <source>
        <dbReference type="Pfam" id="PF04643"/>
    </source>
</evidence>
<dbReference type="GO" id="GO:0042322">
    <property type="term" value="P:negative regulation of circadian sleep/wake cycle, REM sleep"/>
    <property type="evidence" value="ECO:0007669"/>
    <property type="project" value="Ensembl"/>
</dbReference>
<evidence type="ECO:0000256" key="6">
    <source>
        <dbReference type="ARBA" id="ARBA00022729"/>
    </source>
</evidence>
<dbReference type="Pfam" id="PF04644">
    <property type="entry name" value="Motilin_ghrelin"/>
    <property type="match status" value="1"/>
</dbReference>
<comment type="function">
    <text evidence="9">Ghrelin is the ligand for growth hormone secretagogue receptor type 1 (GHSR). Induces the release of growth hormone from the pituitary. Has an appetite-stimulating effect, induces adiposity and stimulates gastric acid secretion. Involved in growth regulation.</text>
</comment>
<accession>A0A803T4F4</accession>
<proteinExistence type="inferred from homology"/>
<dbReference type="GO" id="GO:0050728">
    <property type="term" value="P:negative regulation of inflammatory response"/>
    <property type="evidence" value="ECO:0000318"/>
    <property type="project" value="GO_Central"/>
</dbReference>
<dbReference type="GO" id="GO:0002031">
    <property type="term" value="P:G protein-coupled receptor internalization"/>
    <property type="evidence" value="ECO:0007669"/>
    <property type="project" value="Ensembl"/>
</dbReference>
<evidence type="ECO:0000256" key="12">
    <source>
        <dbReference type="ARBA" id="ARBA00031102"/>
    </source>
</evidence>
<dbReference type="GO" id="GO:0007416">
    <property type="term" value="P:synapse assembly"/>
    <property type="evidence" value="ECO:0007669"/>
    <property type="project" value="Ensembl"/>
</dbReference>
<dbReference type="InParanoid" id="A0A803T4F4"/>
<dbReference type="GO" id="GO:0032720">
    <property type="term" value="P:negative regulation of tumor necrosis factor production"/>
    <property type="evidence" value="ECO:0007669"/>
    <property type="project" value="Ensembl"/>
</dbReference>
<comment type="similarity">
    <text evidence="2">Belongs to the motilin family.</text>
</comment>
<evidence type="ECO:0000313" key="16">
    <source>
        <dbReference type="Ensembl" id="ENSACAP00000030094.1"/>
    </source>
</evidence>
<dbReference type="InterPro" id="IPR006737">
    <property type="entry name" value="Motilin_assoc"/>
</dbReference>
<evidence type="ECO:0000256" key="2">
    <source>
        <dbReference type="ARBA" id="ARBA00006473"/>
    </source>
</evidence>
<dbReference type="GO" id="GO:0008154">
    <property type="term" value="P:actin polymerization or depolymerization"/>
    <property type="evidence" value="ECO:0007669"/>
    <property type="project" value="Ensembl"/>
</dbReference>
<evidence type="ECO:0000256" key="10">
    <source>
        <dbReference type="ARBA" id="ARBA00030480"/>
    </source>
</evidence>
<dbReference type="GO" id="GO:0001937">
    <property type="term" value="P:negative regulation of endothelial cell proliferation"/>
    <property type="evidence" value="ECO:0007669"/>
    <property type="project" value="Ensembl"/>
</dbReference>
<evidence type="ECO:0000256" key="11">
    <source>
        <dbReference type="ARBA" id="ARBA00030507"/>
    </source>
</evidence>
<dbReference type="GO" id="GO:0009755">
    <property type="term" value="P:hormone-mediated signaling pathway"/>
    <property type="evidence" value="ECO:0007669"/>
    <property type="project" value="Ensembl"/>
</dbReference>
<comment type="subcellular location">
    <subcellularLocation>
        <location evidence="1">Secreted</location>
    </subcellularLocation>
</comment>
<evidence type="ECO:0000256" key="8">
    <source>
        <dbReference type="ARBA" id="ARBA00023288"/>
    </source>
</evidence>
<dbReference type="GO" id="GO:0046010">
    <property type="term" value="P:positive regulation of circadian sleep/wake cycle, non-REM sleep"/>
    <property type="evidence" value="ECO:0007669"/>
    <property type="project" value="Ensembl"/>
</dbReference>
<dbReference type="GO" id="GO:0032691">
    <property type="term" value="P:negative regulation of interleukin-1 beta production"/>
    <property type="evidence" value="ECO:0007669"/>
    <property type="project" value="Ensembl"/>
</dbReference>
<name>A0A803T4F4_ANOCA</name>
<protein>
    <recommendedName>
        <fullName evidence="3">Appetite-regulating hormone</fullName>
    </recommendedName>
    <alternativeName>
        <fullName evidence="10">Growth hormone secretagogue</fullName>
    </alternativeName>
    <alternativeName>
        <fullName evidence="11">Growth hormone-releasing peptide</fullName>
    </alternativeName>
    <alternativeName>
        <fullName evidence="12">Motilin-related peptide</fullName>
    </alternativeName>
</protein>
<dbReference type="AlphaFoldDB" id="A0A803T4F4"/>
<dbReference type="GO" id="GO:0098794">
    <property type="term" value="C:postsynapse"/>
    <property type="evidence" value="ECO:0007669"/>
    <property type="project" value="GOC"/>
</dbReference>
<keyword evidence="5" id="KW-0372">Hormone</keyword>
<dbReference type="PANTHER" id="PTHR14122">
    <property type="entry name" value="GHRELIN PRECURSOR"/>
    <property type="match status" value="1"/>
</dbReference>
<dbReference type="GO" id="GO:0099013">
    <property type="term" value="C:neuronal dense core vesicle lumen"/>
    <property type="evidence" value="ECO:0007669"/>
    <property type="project" value="Ensembl"/>
</dbReference>
<evidence type="ECO:0000256" key="9">
    <source>
        <dbReference type="ARBA" id="ARBA00025531"/>
    </source>
</evidence>
<dbReference type="GO" id="GO:0060079">
    <property type="term" value="P:excitatory postsynaptic potential"/>
    <property type="evidence" value="ECO:0007669"/>
    <property type="project" value="Ensembl"/>
</dbReference>
<dbReference type="GeneTree" id="ENSGT00390000004064"/>
<dbReference type="GO" id="GO:0040013">
    <property type="term" value="P:negative regulation of locomotion"/>
    <property type="evidence" value="ECO:0007669"/>
    <property type="project" value="Ensembl"/>
</dbReference>
<evidence type="ECO:0000256" key="4">
    <source>
        <dbReference type="ARBA" id="ARBA00022525"/>
    </source>
</evidence>
<organism evidence="16 17">
    <name type="scientific">Anolis carolinensis</name>
    <name type="common">Green anole</name>
    <name type="synonym">American chameleon</name>
    <dbReference type="NCBI Taxonomy" id="28377"/>
    <lineage>
        <taxon>Eukaryota</taxon>
        <taxon>Metazoa</taxon>
        <taxon>Chordata</taxon>
        <taxon>Craniata</taxon>
        <taxon>Vertebrata</taxon>
        <taxon>Euteleostomi</taxon>
        <taxon>Lepidosauria</taxon>
        <taxon>Squamata</taxon>
        <taxon>Bifurcata</taxon>
        <taxon>Unidentata</taxon>
        <taxon>Episquamata</taxon>
        <taxon>Toxicofera</taxon>
        <taxon>Iguania</taxon>
        <taxon>Dactyloidae</taxon>
        <taxon>Anolis</taxon>
    </lineage>
</organism>
<reference evidence="16" key="3">
    <citation type="submission" date="2025-09" db="UniProtKB">
        <authorList>
            <consortium name="Ensembl"/>
        </authorList>
    </citation>
    <scope>IDENTIFICATION</scope>
</reference>
<reference evidence="16" key="2">
    <citation type="submission" date="2025-08" db="UniProtKB">
        <authorList>
            <consortium name="Ensembl"/>
        </authorList>
    </citation>
    <scope>IDENTIFICATION</scope>
</reference>
<dbReference type="GO" id="GO:0005615">
    <property type="term" value="C:extracellular space"/>
    <property type="evidence" value="ECO:0000318"/>
    <property type="project" value="GO_Central"/>
</dbReference>
<dbReference type="GO" id="GO:0030296">
    <property type="term" value="F:protein tyrosine kinase activator activity"/>
    <property type="evidence" value="ECO:0007669"/>
    <property type="project" value="Ensembl"/>
</dbReference>
<dbReference type="Pfam" id="PF04643">
    <property type="entry name" value="Motilin_assoc"/>
    <property type="match status" value="1"/>
</dbReference>
<reference evidence="16" key="1">
    <citation type="submission" date="2009-12" db="EMBL/GenBank/DDBJ databases">
        <title>The Genome Sequence of Anolis carolinensis (Green Anole Lizard).</title>
        <authorList>
            <consortium name="The Genome Sequencing Platform"/>
            <person name="Di Palma F."/>
            <person name="Alfoldi J."/>
            <person name="Heiman D."/>
            <person name="Young S."/>
            <person name="Grabherr M."/>
            <person name="Johnson J."/>
            <person name="Lander E.S."/>
            <person name="Lindblad-Toh K."/>
        </authorList>
    </citation>
    <scope>NUCLEOTIDE SEQUENCE [LARGE SCALE GENOMIC DNA]</scope>
    <source>
        <strain evidence="16">JBL SC #1</strain>
    </source>
</reference>
<keyword evidence="7" id="KW-0027">Amidation</keyword>
<sequence>MFIRSIIVGTLLVCSLWIETTVAGSSFLSPEQPKMQQRKVSQKSVTKFHRRDAEVALDVHGNEVKENRNEMEIKFTVPFEIGMKISEAQYKDCEQMLEKILEDILNTNLKDYKH</sequence>
<dbReference type="GO" id="GO:0046676">
    <property type="term" value="P:negative regulation of insulin secretion"/>
    <property type="evidence" value="ECO:0007669"/>
    <property type="project" value="Ensembl"/>
</dbReference>
<dbReference type="InterPro" id="IPR005441">
    <property type="entry name" value="Preproghrelin"/>
</dbReference>
<dbReference type="GO" id="GO:0043066">
    <property type="term" value="P:negative regulation of apoptotic process"/>
    <property type="evidence" value="ECO:0007669"/>
    <property type="project" value="Ensembl"/>
</dbReference>
<evidence type="ECO:0000256" key="3">
    <source>
        <dbReference type="ARBA" id="ARBA00021118"/>
    </source>
</evidence>
<evidence type="ECO:0000256" key="1">
    <source>
        <dbReference type="ARBA" id="ARBA00004613"/>
    </source>
</evidence>
<dbReference type="GO" id="GO:0016358">
    <property type="term" value="P:dendrite development"/>
    <property type="evidence" value="ECO:0007669"/>
    <property type="project" value="Ensembl"/>
</dbReference>
<keyword evidence="17" id="KW-1185">Reference proteome</keyword>
<dbReference type="GO" id="GO:0060124">
    <property type="term" value="P:positive regulation of growth hormone secretion"/>
    <property type="evidence" value="ECO:0000318"/>
    <property type="project" value="GO_Central"/>
</dbReference>
<feature type="domain" description="Motilin/ghrelin" evidence="15">
    <location>
        <begin position="24"/>
        <end position="51"/>
    </location>
</feature>
<dbReference type="GO" id="GO:0030424">
    <property type="term" value="C:axon"/>
    <property type="evidence" value="ECO:0007669"/>
    <property type="project" value="Ensembl"/>
</dbReference>
<dbReference type="GO" id="GO:0051461">
    <property type="term" value="P:positive regulation of corticotropin secretion"/>
    <property type="evidence" value="ECO:0007669"/>
    <property type="project" value="Ensembl"/>
</dbReference>
<dbReference type="GO" id="GO:0016608">
    <property type="term" value="F:growth hormone-releasing hormone activity"/>
    <property type="evidence" value="ECO:0000318"/>
    <property type="project" value="GO_Central"/>
</dbReference>
<evidence type="ECO:0000256" key="7">
    <source>
        <dbReference type="ARBA" id="ARBA00022815"/>
    </source>
</evidence>
<keyword evidence="8" id="KW-0449">Lipoprotein</keyword>
<feature type="signal peptide" evidence="13">
    <location>
        <begin position="1"/>
        <end position="23"/>
    </location>
</feature>
<dbReference type="PANTHER" id="PTHR14122:SF1">
    <property type="entry name" value="APPETITE-REGULATING HORMONE"/>
    <property type="match status" value="1"/>
</dbReference>
<dbReference type="GO" id="GO:0051464">
    <property type="term" value="P:positive regulation of cortisol secretion"/>
    <property type="evidence" value="ECO:0007669"/>
    <property type="project" value="Ensembl"/>
</dbReference>
<dbReference type="GO" id="GO:0120162">
    <property type="term" value="P:positive regulation of cold-induced thermogenesis"/>
    <property type="evidence" value="ECO:0007669"/>
    <property type="project" value="Ensembl"/>
</dbReference>
<dbReference type="PRINTS" id="PR01624">
    <property type="entry name" value="GHRELIN"/>
</dbReference>
<dbReference type="GO" id="GO:0032100">
    <property type="term" value="P:positive regulation of appetite"/>
    <property type="evidence" value="ECO:0007669"/>
    <property type="project" value="Ensembl"/>
</dbReference>
<dbReference type="GO" id="GO:0043410">
    <property type="term" value="P:positive regulation of MAPK cascade"/>
    <property type="evidence" value="ECO:0007669"/>
    <property type="project" value="Ensembl"/>
</dbReference>
<dbReference type="GO" id="GO:0032715">
    <property type="term" value="P:negative regulation of interleukin-6 production"/>
    <property type="evidence" value="ECO:0007669"/>
    <property type="project" value="Ensembl"/>
</dbReference>
<keyword evidence="6 13" id="KW-0732">Signal</keyword>
<feature type="chain" id="PRO_5032857710" description="Appetite-regulating hormone" evidence="13">
    <location>
        <begin position="24"/>
        <end position="114"/>
    </location>
</feature>
<dbReference type="GO" id="GO:0043627">
    <property type="term" value="P:response to estrogen"/>
    <property type="evidence" value="ECO:0007669"/>
    <property type="project" value="Ensembl"/>
</dbReference>
<dbReference type="Ensembl" id="ENSACAT00000043968.1">
    <property type="protein sequence ID" value="ENSACAP00000030094.1"/>
    <property type="gene ID" value="ENSACAG00000043636.1"/>
</dbReference>
<evidence type="ECO:0000259" key="15">
    <source>
        <dbReference type="Pfam" id="PF04644"/>
    </source>
</evidence>
<keyword evidence="4" id="KW-0964">Secreted</keyword>
<dbReference type="GO" id="GO:0031768">
    <property type="term" value="F:ghrelin receptor binding"/>
    <property type="evidence" value="ECO:0000318"/>
    <property type="project" value="GO_Central"/>
</dbReference>